<evidence type="ECO:0000256" key="1">
    <source>
        <dbReference type="ARBA" id="ARBA00004370"/>
    </source>
</evidence>
<dbReference type="RefSeq" id="WP_076556750.1">
    <property type="nucleotide sequence ID" value="NZ_FTOC01000001.1"/>
</dbReference>
<dbReference type="SUPFAM" id="SSF56519">
    <property type="entry name" value="Penicillin binding protein dimerisation domain"/>
    <property type="match status" value="1"/>
</dbReference>
<dbReference type="EC" id="3.4.16.4" evidence="4"/>
<dbReference type="Gene3D" id="3.40.710.10">
    <property type="entry name" value="DD-peptidase/beta-lactamase superfamily"/>
    <property type="match status" value="1"/>
</dbReference>
<comment type="subcellular location">
    <subcellularLocation>
        <location evidence="1">Membrane</location>
    </subcellularLocation>
</comment>
<dbReference type="EMBL" id="FTOC01000001">
    <property type="protein sequence ID" value="SIS37941.1"/>
    <property type="molecule type" value="Genomic_DNA"/>
</dbReference>
<dbReference type="Pfam" id="PF00905">
    <property type="entry name" value="Transpeptidase"/>
    <property type="match status" value="1"/>
</dbReference>
<gene>
    <name evidence="9" type="ORF">SAMN05421687_101492</name>
</gene>
<dbReference type="AlphaFoldDB" id="A0A1N7ILS9"/>
<evidence type="ECO:0000256" key="6">
    <source>
        <dbReference type="ARBA" id="ARBA00034000"/>
    </source>
</evidence>
<dbReference type="SUPFAM" id="SSF56601">
    <property type="entry name" value="beta-lactamase/transpeptidase-like"/>
    <property type="match status" value="1"/>
</dbReference>
<dbReference type="Gene3D" id="3.30.70.2110">
    <property type="match status" value="1"/>
</dbReference>
<sequence>MKHKNTTRGASLLLLLFGLAFLIIAGRFLYIQSTGAVQGVDLEEWADKKRTSSYTIPAERGEIYDNNGMVLAYDRPTYRLQAIVDPDYSDNLPEPEHITEPEQAAEVIAEYLAIEEKKAVDRIVEAREEGRFQVEFGSAGRDIPKDEKEEIESALKEAEVSGVTFEEETERYYPNGTFASHIIGFAQSTDDGVEGVTGVEKSMEEYLKGEDGSISYQRDKYGTELLDPEQILNPPEDGEDVYLTIDQKIQTFLEDALTQVEKEYDPSKVMAGVMDPDTGEILAMGNRPAYNPNKRSDVENWYNDMIAYPFEVGSTMKMFTWAAAMEEGVYNGSETYQSGSYSVGGSTISDHNDSGWGTITYDEGLIRSSNVAAAKLGYEKLGPEKFGEYIDKFGLNEKTGIDLPGEKTGTILNDKSIETVTTTYGQGSTMTPIQLLTAASSIANDGKMMKPYVFDSIREADSKEVITENETSVLEEPISKKTSEQMRNLLKQVVTHENGTGKPFALEDFSVAGKTGTASISEGGYLVGRNNYTFSFLGMAPAEDPELVMYVAVRQPQLENSEVGSDPVSHIFKTVMQNSLHYLNISPDQNEQVNVEKVDIPELEGKSLEEARNSLKAFQEVTVVGSGSTVEAVLPQSQEQAVSSEHVIVITDQPTMPDITGWSQREVQRLADYFDLSLEVMGNGYVTKQSIKRESALTDSKYLVIELQPPESQ</sequence>
<dbReference type="InterPro" id="IPR001460">
    <property type="entry name" value="PCN-bd_Tpept"/>
</dbReference>
<name>A0A1N7ILS9_9BACI</name>
<dbReference type="CDD" id="cd06575">
    <property type="entry name" value="PASTA_Pbp2x-like_2"/>
    <property type="match status" value="1"/>
</dbReference>
<dbReference type="UniPathway" id="UPA00219"/>
<dbReference type="Pfam" id="PF03717">
    <property type="entry name" value="PBP_dimer"/>
    <property type="match status" value="1"/>
</dbReference>
<dbReference type="InterPro" id="IPR012338">
    <property type="entry name" value="Beta-lactam/transpept-like"/>
</dbReference>
<evidence type="ECO:0000313" key="9">
    <source>
        <dbReference type="EMBL" id="SIS37941.1"/>
    </source>
</evidence>
<keyword evidence="5" id="KW-0472">Membrane</keyword>
<evidence type="ECO:0000259" key="8">
    <source>
        <dbReference type="Pfam" id="PF03717"/>
    </source>
</evidence>
<feature type="domain" description="Penicillin-binding protein transpeptidase" evidence="7">
    <location>
        <begin position="270"/>
        <end position="577"/>
    </location>
</feature>
<dbReference type="Proteomes" id="UP000187608">
    <property type="component" value="Unassembled WGS sequence"/>
</dbReference>
<evidence type="ECO:0000256" key="3">
    <source>
        <dbReference type="ARBA" id="ARBA00007171"/>
    </source>
</evidence>
<dbReference type="GO" id="GO:0009002">
    <property type="term" value="F:serine-type D-Ala-D-Ala carboxypeptidase activity"/>
    <property type="evidence" value="ECO:0007669"/>
    <property type="project" value="UniProtKB-EC"/>
</dbReference>
<comment type="pathway">
    <text evidence="2">Cell wall biogenesis; peptidoglycan biosynthesis.</text>
</comment>
<evidence type="ECO:0000256" key="2">
    <source>
        <dbReference type="ARBA" id="ARBA00004752"/>
    </source>
</evidence>
<dbReference type="InterPro" id="IPR050515">
    <property type="entry name" value="Beta-lactam/transpept"/>
</dbReference>
<evidence type="ECO:0000313" key="10">
    <source>
        <dbReference type="Proteomes" id="UP000187608"/>
    </source>
</evidence>
<dbReference type="InterPro" id="IPR005311">
    <property type="entry name" value="PBP_dimer"/>
</dbReference>
<dbReference type="OrthoDB" id="9804124at2"/>
<dbReference type="PANTHER" id="PTHR30627">
    <property type="entry name" value="PEPTIDOGLYCAN D,D-TRANSPEPTIDASE"/>
    <property type="match status" value="1"/>
</dbReference>
<dbReference type="InterPro" id="IPR036138">
    <property type="entry name" value="PBP_dimer_sf"/>
</dbReference>
<dbReference type="Gene3D" id="3.90.1310.10">
    <property type="entry name" value="Penicillin-binding protein 2a (Domain 2)"/>
    <property type="match status" value="1"/>
</dbReference>
<keyword evidence="10" id="KW-1185">Reference proteome</keyword>
<dbReference type="PANTHER" id="PTHR30627:SF26">
    <property type="entry name" value="PENICILLIN-BINDING PROTEIN 2B"/>
    <property type="match status" value="1"/>
</dbReference>
<dbReference type="Gene3D" id="2.20.70.70">
    <property type="match status" value="1"/>
</dbReference>
<dbReference type="SUPFAM" id="SSF54184">
    <property type="entry name" value="Penicillin-binding protein 2x (pbp-2x), c-terminal domain"/>
    <property type="match status" value="2"/>
</dbReference>
<reference evidence="10" key="1">
    <citation type="submission" date="2017-01" db="EMBL/GenBank/DDBJ databases">
        <authorList>
            <person name="Varghese N."/>
            <person name="Submissions S."/>
        </authorList>
    </citation>
    <scope>NUCLEOTIDE SEQUENCE [LARGE SCALE GENOMIC DNA]</scope>
    <source>
        <strain evidence="10">DSM 23127</strain>
    </source>
</reference>
<dbReference type="STRING" id="570947.SAMN05421687_101492"/>
<dbReference type="GO" id="GO:0071555">
    <property type="term" value="P:cell wall organization"/>
    <property type="evidence" value="ECO:0007669"/>
    <property type="project" value="TreeGrafter"/>
</dbReference>
<evidence type="ECO:0000256" key="4">
    <source>
        <dbReference type="ARBA" id="ARBA00012448"/>
    </source>
</evidence>
<dbReference type="GO" id="GO:0009252">
    <property type="term" value="P:peptidoglycan biosynthetic process"/>
    <property type="evidence" value="ECO:0007669"/>
    <property type="project" value="UniProtKB-UniPathway"/>
</dbReference>
<dbReference type="GO" id="GO:0008658">
    <property type="term" value="F:penicillin binding"/>
    <property type="evidence" value="ECO:0007669"/>
    <property type="project" value="InterPro"/>
</dbReference>
<protein>
    <recommendedName>
        <fullName evidence="4">serine-type D-Ala-D-Ala carboxypeptidase</fullName>
        <ecNumber evidence="4">3.4.16.4</ecNumber>
    </recommendedName>
</protein>
<comment type="similarity">
    <text evidence="3">Belongs to the transpeptidase family.</text>
</comment>
<evidence type="ECO:0000259" key="7">
    <source>
        <dbReference type="Pfam" id="PF00905"/>
    </source>
</evidence>
<comment type="catalytic activity">
    <reaction evidence="6">
        <text>Preferential cleavage: (Ac)2-L-Lys-D-Ala-|-D-Ala. Also transpeptidation of peptidyl-alanyl moieties that are N-acyl substituents of D-alanine.</text>
        <dbReference type="EC" id="3.4.16.4"/>
    </reaction>
</comment>
<proteinExistence type="inferred from homology"/>
<dbReference type="GO" id="GO:0005886">
    <property type="term" value="C:plasma membrane"/>
    <property type="evidence" value="ECO:0007669"/>
    <property type="project" value="TreeGrafter"/>
</dbReference>
<feature type="domain" description="Penicillin-binding protein dimerisation" evidence="8">
    <location>
        <begin position="55"/>
        <end position="224"/>
    </location>
</feature>
<evidence type="ECO:0000256" key="5">
    <source>
        <dbReference type="ARBA" id="ARBA00023136"/>
    </source>
</evidence>
<accession>A0A1N7ILS9</accession>
<organism evidence="9 10">
    <name type="scientific">Salimicrobium flavidum</name>
    <dbReference type="NCBI Taxonomy" id="570947"/>
    <lineage>
        <taxon>Bacteria</taxon>
        <taxon>Bacillati</taxon>
        <taxon>Bacillota</taxon>
        <taxon>Bacilli</taxon>
        <taxon>Bacillales</taxon>
        <taxon>Bacillaceae</taxon>
        <taxon>Salimicrobium</taxon>
    </lineage>
</organism>